<sequence length="723" mass="79826">MKNDAGLQGVDSGLAGLRWWAWRSGFVSWMQTSWPGRARSHRIGLIFFLVLFSALVPTVFPGMAGGSASAQSQPQPQSEPQPTPHAVHLTQAEVWASTSTAWLQPPSLNELDAGDSPLLDAATHWQSVALPHTRQRDLGKGRVASGDQTSVLWYRMKLPAAALAPQGTRLYLPRWQTTGTLSVYVDGILAWQSRGDQAWSNFNYPLWIDLSGMLRAGNDAWVHMRMASKAGVGGALSTMWVGPAAELLPRWRWRTFLQTTLVGYWRGSYLMLGLFALGMAAWLRFGKHPGMQGQRTEAKAFAWFFCIALGQSLAALTFLVGDEGLDMDFVWFTWITLAAMLSSPVCTVNFLGLVQHRPRPRLSRWMLVYTVAAIVLALPTWWAGHGSVLPLLRLLLVPPALVQLYVVIANARSLRSGASLFLAAWGILAWPLSMHDVALQLHWLNIEGLYLLPYLNLGLLTLFLYMMFQRYIHALESASRARVVLTEQLAAQESELRETHERLRAAEREQTLLQERQRLMREMHDGVGSSLMTALRLVERGQTQVDVVQLLKECIDDLKISIDSLDSTDADLLALLGALRFRLGPRLSGAGIVLQWQMNELPPLPWLDAQSALHVLRIVQEVLTNIIKHSGATAITVSTGEALSPRGDGAPGVQVCVRDNGHPFSEPPSASVQPGRRGLANVRSRAQALDAHCAWLPDSGGGTVFAFWLPLTRSIENAPAVEN</sequence>
<protein>
    <submittedName>
        <fullName evidence="8">Histidine kinase</fullName>
    </submittedName>
</protein>
<evidence type="ECO:0000313" key="8">
    <source>
        <dbReference type="EMBL" id="QEI08448.1"/>
    </source>
</evidence>
<proteinExistence type="predicted"/>
<dbReference type="SUPFAM" id="SSF55874">
    <property type="entry name" value="ATPase domain of HSP90 chaperone/DNA topoisomerase II/histidine kinase"/>
    <property type="match status" value="1"/>
</dbReference>
<evidence type="ECO:0000256" key="2">
    <source>
        <dbReference type="ARBA" id="ARBA00022777"/>
    </source>
</evidence>
<evidence type="ECO:0000256" key="6">
    <source>
        <dbReference type="SAM" id="Phobius"/>
    </source>
</evidence>
<dbReference type="GO" id="GO:0000160">
    <property type="term" value="P:phosphorelay signal transduction system"/>
    <property type="evidence" value="ECO:0007669"/>
    <property type="project" value="UniProtKB-KW"/>
</dbReference>
<reference evidence="8 9" key="1">
    <citation type="submission" date="2019-08" db="EMBL/GenBank/DDBJ databases">
        <title>Amphibian skin-associated Pigmentiphaga: genome sequence and occurrence across geography and hosts.</title>
        <authorList>
            <person name="Bletz M.C."/>
            <person name="Bunk B."/>
            <person name="Sproeer C."/>
            <person name="Biwer P."/>
            <person name="Reiter S."/>
            <person name="Rabemananjara F.C.E."/>
            <person name="Schulz S."/>
            <person name="Overmann J."/>
            <person name="Vences M."/>
        </authorList>
    </citation>
    <scope>NUCLEOTIDE SEQUENCE [LARGE SCALE GENOMIC DNA]</scope>
    <source>
        <strain evidence="8 9">Mada1488</strain>
    </source>
</reference>
<dbReference type="InterPro" id="IPR050482">
    <property type="entry name" value="Sensor_HK_TwoCompSys"/>
</dbReference>
<dbReference type="Gene3D" id="3.30.565.10">
    <property type="entry name" value="Histidine kinase-like ATPase, C-terminal domain"/>
    <property type="match status" value="1"/>
</dbReference>
<feature type="compositionally biased region" description="Low complexity" evidence="5">
    <location>
        <begin position="66"/>
        <end position="76"/>
    </location>
</feature>
<dbReference type="RefSeq" id="WP_148817919.1">
    <property type="nucleotide sequence ID" value="NZ_CP043046.1"/>
</dbReference>
<feature type="transmembrane region" description="Helical" evidence="6">
    <location>
        <begin position="366"/>
        <end position="384"/>
    </location>
</feature>
<feature type="transmembrane region" description="Helical" evidence="6">
    <location>
        <begin position="390"/>
        <end position="408"/>
    </location>
</feature>
<dbReference type="CDD" id="cd16917">
    <property type="entry name" value="HATPase_UhpB-NarQ-NarX-like"/>
    <property type="match status" value="1"/>
</dbReference>
<feature type="transmembrane region" description="Helical" evidence="6">
    <location>
        <begin position="449"/>
        <end position="468"/>
    </location>
</feature>
<feature type="transmembrane region" description="Helical" evidence="6">
    <location>
        <begin position="331"/>
        <end position="354"/>
    </location>
</feature>
<keyword evidence="9" id="KW-1185">Reference proteome</keyword>
<evidence type="ECO:0000256" key="1">
    <source>
        <dbReference type="ARBA" id="ARBA00022679"/>
    </source>
</evidence>
<organism evidence="8 9">
    <name type="scientific">Pigmentiphaga aceris</name>
    <dbReference type="NCBI Taxonomy" id="1940612"/>
    <lineage>
        <taxon>Bacteria</taxon>
        <taxon>Pseudomonadati</taxon>
        <taxon>Pseudomonadota</taxon>
        <taxon>Betaproteobacteria</taxon>
        <taxon>Burkholderiales</taxon>
        <taxon>Alcaligenaceae</taxon>
        <taxon>Pigmentiphaga</taxon>
    </lineage>
</organism>
<evidence type="ECO:0000259" key="7">
    <source>
        <dbReference type="SMART" id="SM00387"/>
    </source>
</evidence>
<dbReference type="SMART" id="SM00387">
    <property type="entry name" value="HATPase_c"/>
    <property type="match status" value="1"/>
</dbReference>
<feature type="coiled-coil region" evidence="4">
    <location>
        <begin position="475"/>
        <end position="516"/>
    </location>
</feature>
<accession>A0A5C0B195</accession>
<dbReference type="GO" id="GO:0016301">
    <property type="term" value="F:kinase activity"/>
    <property type="evidence" value="ECO:0007669"/>
    <property type="project" value="UniProtKB-KW"/>
</dbReference>
<feature type="transmembrane region" description="Helical" evidence="6">
    <location>
        <begin position="420"/>
        <end position="443"/>
    </location>
</feature>
<keyword evidence="4" id="KW-0175">Coiled coil</keyword>
<keyword evidence="6" id="KW-0812">Transmembrane</keyword>
<dbReference type="InterPro" id="IPR003594">
    <property type="entry name" value="HATPase_dom"/>
</dbReference>
<dbReference type="EMBL" id="CP043046">
    <property type="protein sequence ID" value="QEI08448.1"/>
    <property type="molecule type" value="Genomic_DNA"/>
</dbReference>
<keyword evidence="6" id="KW-0472">Membrane</keyword>
<gene>
    <name evidence="8" type="ORF">FXN63_23365</name>
</gene>
<evidence type="ECO:0000256" key="3">
    <source>
        <dbReference type="ARBA" id="ARBA00023012"/>
    </source>
</evidence>
<feature type="transmembrane region" description="Helical" evidence="6">
    <location>
        <begin position="298"/>
        <end position="319"/>
    </location>
</feature>
<feature type="region of interest" description="Disordered" evidence="5">
    <location>
        <begin position="64"/>
        <end position="86"/>
    </location>
</feature>
<dbReference type="Pfam" id="PF02518">
    <property type="entry name" value="HATPase_c"/>
    <property type="match status" value="1"/>
</dbReference>
<keyword evidence="2 8" id="KW-0418">Kinase</keyword>
<keyword evidence="1" id="KW-0808">Transferase</keyword>
<feature type="transmembrane region" description="Helical" evidence="6">
    <location>
        <begin position="43"/>
        <end position="64"/>
    </location>
</feature>
<dbReference type="OrthoDB" id="9797605at2"/>
<dbReference type="InterPro" id="IPR036890">
    <property type="entry name" value="HATPase_C_sf"/>
</dbReference>
<dbReference type="PANTHER" id="PTHR24421">
    <property type="entry name" value="NITRATE/NITRITE SENSOR PROTEIN NARX-RELATED"/>
    <property type="match status" value="1"/>
</dbReference>
<name>A0A5C0B195_9BURK</name>
<keyword evidence="3" id="KW-0902">Two-component regulatory system</keyword>
<dbReference type="Gene3D" id="1.20.5.1930">
    <property type="match status" value="1"/>
</dbReference>
<feature type="domain" description="Histidine kinase/HSP90-like ATPase" evidence="7">
    <location>
        <begin position="610"/>
        <end position="713"/>
    </location>
</feature>
<keyword evidence="6" id="KW-1133">Transmembrane helix</keyword>
<evidence type="ECO:0000256" key="4">
    <source>
        <dbReference type="SAM" id="Coils"/>
    </source>
</evidence>
<evidence type="ECO:0000256" key="5">
    <source>
        <dbReference type="SAM" id="MobiDB-lite"/>
    </source>
</evidence>
<dbReference type="Proteomes" id="UP000325161">
    <property type="component" value="Chromosome"/>
</dbReference>
<evidence type="ECO:0000313" key="9">
    <source>
        <dbReference type="Proteomes" id="UP000325161"/>
    </source>
</evidence>
<feature type="transmembrane region" description="Helical" evidence="6">
    <location>
        <begin position="268"/>
        <end position="286"/>
    </location>
</feature>
<dbReference type="AlphaFoldDB" id="A0A5C0B195"/>
<dbReference type="KEGG" id="pacr:FXN63_23365"/>
<dbReference type="PANTHER" id="PTHR24421:SF58">
    <property type="entry name" value="SIGNAL TRANSDUCTION HISTIDINE-PROTEIN KINASE_PHOSPHATASE UHPB"/>
    <property type="match status" value="1"/>
</dbReference>